<dbReference type="InterPro" id="IPR017850">
    <property type="entry name" value="Alkaline_phosphatase_core_sf"/>
</dbReference>
<accession>A0A561SQC6</accession>
<gene>
    <name evidence="1" type="ORF">FHX44_112954</name>
</gene>
<dbReference type="Proteomes" id="UP000321261">
    <property type="component" value="Unassembled WGS sequence"/>
</dbReference>
<protein>
    <submittedName>
        <fullName evidence="1">Uncharacterized protein</fullName>
    </submittedName>
</protein>
<keyword evidence="2" id="KW-1185">Reference proteome</keyword>
<proteinExistence type="predicted"/>
<evidence type="ECO:0000313" key="1">
    <source>
        <dbReference type="EMBL" id="TWF77053.1"/>
    </source>
</evidence>
<sequence>MPGAPVVVICIDGSEPCYHVAALGAGRMPWLRGVLDGEGSSWPAHCALLALTNPNNLSIATGRARHERASTTPDLYTRRTDDSTRILRALNDEDPDDGAAGAPVPA</sequence>
<dbReference type="SUPFAM" id="SSF53649">
    <property type="entry name" value="Alkaline phosphatase-like"/>
    <property type="match status" value="1"/>
</dbReference>
<dbReference type="Gene3D" id="3.40.720.10">
    <property type="entry name" value="Alkaline Phosphatase, subunit A"/>
    <property type="match status" value="1"/>
</dbReference>
<comment type="caution">
    <text evidence="1">The sequence shown here is derived from an EMBL/GenBank/DDBJ whole genome shotgun (WGS) entry which is preliminary data.</text>
</comment>
<organism evidence="1 2">
    <name type="scientific">Pseudonocardia hierapolitana</name>
    <dbReference type="NCBI Taxonomy" id="1128676"/>
    <lineage>
        <taxon>Bacteria</taxon>
        <taxon>Bacillati</taxon>
        <taxon>Actinomycetota</taxon>
        <taxon>Actinomycetes</taxon>
        <taxon>Pseudonocardiales</taxon>
        <taxon>Pseudonocardiaceae</taxon>
        <taxon>Pseudonocardia</taxon>
    </lineage>
</organism>
<dbReference type="RefSeq" id="WP_212612476.1">
    <property type="nucleotide sequence ID" value="NZ_VIWU01000001.1"/>
</dbReference>
<name>A0A561SQC6_9PSEU</name>
<dbReference type="AlphaFoldDB" id="A0A561SQC6"/>
<reference evidence="1 2" key="1">
    <citation type="submission" date="2019-06" db="EMBL/GenBank/DDBJ databases">
        <title>Sequencing the genomes of 1000 actinobacteria strains.</title>
        <authorList>
            <person name="Klenk H.-P."/>
        </authorList>
    </citation>
    <scope>NUCLEOTIDE SEQUENCE [LARGE SCALE GENOMIC DNA]</scope>
    <source>
        <strain evidence="1 2">DSM 45671</strain>
    </source>
</reference>
<evidence type="ECO:0000313" key="2">
    <source>
        <dbReference type="Proteomes" id="UP000321261"/>
    </source>
</evidence>
<dbReference type="EMBL" id="VIWU01000001">
    <property type="protein sequence ID" value="TWF77053.1"/>
    <property type="molecule type" value="Genomic_DNA"/>
</dbReference>